<sequence>MATGPHARTGIVMRCIASFRKQMFTQVAASAVVFASASTLVGEDTPGYYTNPETGIVYRKVIRTIERPIVETKMTEQQKTVYQPKTVTETRPKTRRTYVPITELRLQPRVEGRWNPFRQARVAYQHVPETRWQARDEVVSETSTQVHWEAVTETVQVPQRLTRITHEQKVDFEPVGRVAPSSSTSLASNVSPEVAAKLRPLDSNAQYQPLPSSVGPANSSLAAQQSRSNLQTGMRATELTPQSPPLTQPVGATGASGIAGFAPTSIWR</sequence>
<dbReference type="AlphaFoldDB" id="A0A5C5XVT3"/>
<gene>
    <name evidence="2" type="ORF">CA85_29690</name>
</gene>
<comment type="caution">
    <text evidence="2">The sequence shown here is derived from an EMBL/GenBank/DDBJ whole genome shotgun (WGS) entry which is preliminary data.</text>
</comment>
<dbReference type="EMBL" id="SJPK01000006">
    <property type="protein sequence ID" value="TWT66105.1"/>
    <property type="molecule type" value="Genomic_DNA"/>
</dbReference>
<accession>A0A5C5XVT3</accession>
<feature type="region of interest" description="Disordered" evidence="1">
    <location>
        <begin position="205"/>
        <end position="232"/>
    </location>
</feature>
<evidence type="ECO:0000313" key="2">
    <source>
        <dbReference type="EMBL" id="TWT66105.1"/>
    </source>
</evidence>
<organism evidence="2 3">
    <name type="scientific">Allorhodopirellula solitaria</name>
    <dbReference type="NCBI Taxonomy" id="2527987"/>
    <lineage>
        <taxon>Bacteria</taxon>
        <taxon>Pseudomonadati</taxon>
        <taxon>Planctomycetota</taxon>
        <taxon>Planctomycetia</taxon>
        <taxon>Pirellulales</taxon>
        <taxon>Pirellulaceae</taxon>
        <taxon>Allorhodopirellula</taxon>
    </lineage>
</organism>
<reference evidence="2 3" key="1">
    <citation type="submission" date="2019-02" db="EMBL/GenBank/DDBJ databases">
        <title>Deep-cultivation of Planctomycetes and their phenomic and genomic characterization uncovers novel biology.</title>
        <authorList>
            <person name="Wiegand S."/>
            <person name="Jogler M."/>
            <person name="Boedeker C."/>
            <person name="Pinto D."/>
            <person name="Vollmers J."/>
            <person name="Rivas-Marin E."/>
            <person name="Kohn T."/>
            <person name="Peeters S.H."/>
            <person name="Heuer A."/>
            <person name="Rast P."/>
            <person name="Oberbeckmann S."/>
            <person name="Bunk B."/>
            <person name="Jeske O."/>
            <person name="Meyerdierks A."/>
            <person name="Storesund J.E."/>
            <person name="Kallscheuer N."/>
            <person name="Luecker S."/>
            <person name="Lage O.M."/>
            <person name="Pohl T."/>
            <person name="Merkel B.J."/>
            <person name="Hornburger P."/>
            <person name="Mueller R.-W."/>
            <person name="Bruemmer F."/>
            <person name="Labrenz M."/>
            <person name="Spormann A.M."/>
            <person name="Op Den Camp H."/>
            <person name="Overmann J."/>
            <person name="Amann R."/>
            <person name="Jetten M.S.M."/>
            <person name="Mascher T."/>
            <person name="Medema M.H."/>
            <person name="Devos D.P."/>
            <person name="Kaster A.-K."/>
            <person name="Ovreas L."/>
            <person name="Rohde M."/>
            <person name="Galperin M.Y."/>
            <person name="Jogler C."/>
        </authorList>
    </citation>
    <scope>NUCLEOTIDE SEQUENCE [LARGE SCALE GENOMIC DNA]</scope>
    <source>
        <strain evidence="2 3">CA85</strain>
    </source>
</reference>
<protein>
    <submittedName>
        <fullName evidence="2">Uncharacterized protein</fullName>
    </submittedName>
</protein>
<keyword evidence="3" id="KW-1185">Reference proteome</keyword>
<proteinExistence type="predicted"/>
<name>A0A5C5XVT3_9BACT</name>
<evidence type="ECO:0000256" key="1">
    <source>
        <dbReference type="SAM" id="MobiDB-lite"/>
    </source>
</evidence>
<dbReference type="Proteomes" id="UP000318053">
    <property type="component" value="Unassembled WGS sequence"/>
</dbReference>
<evidence type="ECO:0000313" key="3">
    <source>
        <dbReference type="Proteomes" id="UP000318053"/>
    </source>
</evidence>